<evidence type="ECO:0000259" key="6">
    <source>
        <dbReference type="Pfam" id="PF08292"/>
    </source>
</evidence>
<evidence type="ECO:0000256" key="5">
    <source>
        <dbReference type="SAM" id="MobiDB-lite"/>
    </source>
</evidence>
<feature type="region of interest" description="Disordered" evidence="5">
    <location>
        <begin position="302"/>
        <end position="321"/>
    </location>
</feature>
<evidence type="ECO:0000256" key="2">
    <source>
        <dbReference type="ARBA" id="ARBA00009307"/>
    </source>
</evidence>
<dbReference type="InterPro" id="IPR036898">
    <property type="entry name" value="RNA_pol_Rpb7-like_N_sf"/>
</dbReference>
<protein>
    <recommendedName>
        <fullName evidence="6">RNA polymerase III subunit Rpc25 domain-containing protein</fullName>
    </recommendedName>
</protein>
<dbReference type="GO" id="GO:0005666">
    <property type="term" value="C:RNA polymerase III complex"/>
    <property type="evidence" value="ECO:0007669"/>
    <property type="project" value="TreeGrafter"/>
</dbReference>
<dbReference type="GO" id="GO:0006384">
    <property type="term" value="P:transcription initiation at RNA polymerase III promoter"/>
    <property type="evidence" value="ECO:0007669"/>
    <property type="project" value="TreeGrafter"/>
</dbReference>
<feature type="domain" description="RNA polymerase III subunit Rpc25" evidence="6">
    <location>
        <begin position="85"/>
        <end position="305"/>
    </location>
</feature>
<dbReference type="SUPFAM" id="SSF88798">
    <property type="entry name" value="N-terminal, heterodimerisation domain of RBP7 (RpoE)"/>
    <property type="match status" value="1"/>
</dbReference>
<comment type="similarity">
    <text evidence="2">Belongs to the eukaryotic RPB7/RPC8 RNA polymerase subunit family.</text>
</comment>
<gene>
    <name evidence="7" type="ORF">APAL1065_LOCUS1228</name>
</gene>
<feature type="compositionally biased region" description="Basic and acidic residues" evidence="5">
    <location>
        <begin position="144"/>
        <end position="191"/>
    </location>
</feature>
<keyword evidence="3" id="KW-0240">DNA-directed RNA polymerase</keyword>
<evidence type="ECO:0000313" key="7">
    <source>
        <dbReference type="EMBL" id="CAD9941990.1"/>
    </source>
</evidence>
<dbReference type="Gene3D" id="2.40.50.140">
    <property type="entry name" value="Nucleic acid-binding proteins"/>
    <property type="match status" value="1"/>
</dbReference>
<reference evidence="7" key="1">
    <citation type="submission" date="2021-01" db="EMBL/GenBank/DDBJ databases">
        <authorList>
            <person name="Corre E."/>
            <person name="Pelletier E."/>
            <person name="Niang G."/>
            <person name="Scheremetjew M."/>
            <person name="Finn R."/>
            <person name="Kale V."/>
            <person name="Holt S."/>
            <person name="Cochrane G."/>
            <person name="Meng A."/>
            <person name="Brown T."/>
            <person name="Cohen L."/>
        </authorList>
    </citation>
    <scope>NUCLEOTIDE SEQUENCE</scope>
    <source>
        <strain evidence="7">CCMP125</strain>
    </source>
</reference>
<evidence type="ECO:0000256" key="1">
    <source>
        <dbReference type="ARBA" id="ARBA00004123"/>
    </source>
</evidence>
<name>A0A7S2Y1R0_9STRA</name>
<dbReference type="SUPFAM" id="SSF50249">
    <property type="entry name" value="Nucleic acid-binding proteins"/>
    <property type="match status" value="1"/>
</dbReference>
<comment type="subcellular location">
    <subcellularLocation>
        <location evidence="1">Nucleus</location>
    </subcellularLocation>
</comment>
<accession>A0A7S2Y1R0</accession>
<feature type="compositionally biased region" description="Acidic residues" evidence="5">
    <location>
        <begin position="134"/>
        <end position="143"/>
    </location>
</feature>
<proteinExistence type="inferred from homology"/>
<dbReference type="EMBL" id="HBHT01001893">
    <property type="protein sequence ID" value="CAD9941990.1"/>
    <property type="molecule type" value="Transcribed_RNA"/>
</dbReference>
<dbReference type="InterPro" id="IPR012340">
    <property type="entry name" value="NA-bd_OB-fold"/>
</dbReference>
<dbReference type="InterPro" id="IPR013238">
    <property type="entry name" value="RNA_pol_III_Rbc25"/>
</dbReference>
<feature type="region of interest" description="Disordered" evidence="5">
    <location>
        <begin position="133"/>
        <end position="197"/>
    </location>
</feature>
<keyword evidence="4" id="KW-0804">Transcription</keyword>
<dbReference type="Gene3D" id="3.30.1490.120">
    <property type="entry name" value="RNA polymerase Rpb7-like, N-terminal domain"/>
    <property type="match status" value="1"/>
</dbReference>
<evidence type="ECO:0000256" key="3">
    <source>
        <dbReference type="ARBA" id="ARBA00022478"/>
    </source>
</evidence>
<dbReference type="InterPro" id="IPR045113">
    <property type="entry name" value="Rpb7-like"/>
</dbReference>
<evidence type="ECO:0000256" key="4">
    <source>
        <dbReference type="ARBA" id="ARBA00023163"/>
    </source>
</evidence>
<dbReference type="PANTHER" id="PTHR12709:SF1">
    <property type="entry name" value="DNA-DIRECTED RNA POLYMERASE III SUBUNIT RPC8"/>
    <property type="match status" value="1"/>
</dbReference>
<organism evidence="7">
    <name type="scientific">Entomoneis paludosa</name>
    <dbReference type="NCBI Taxonomy" id="265537"/>
    <lineage>
        <taxon>Eukaryota</taxon>
        <taxon>Sar</taxon>
        <taxon>Stramenopiles</taxon>
        <taxon>Ochrophyta</taxon>
        <taxon>Bacillariophyta</taxon>
        <taxon>Bacillariophyceae</taxon>
        <taxon>Bacillariophycidae</taxon>
        <taxon>Entomoneidaceae</taxon>
        <taxon>Entomoneis</taxon>
    </lineage>
</organism>
<sequence>MFIVHTVRDTILIQSHALSQSTAQAIHHEIDLRYPNRVLMDVGLVIARYGDSLEQVSHGVCVAGQAGAHHHCSFRLIVFRPFVEEVCLGKVLRSTEEGLYVSLGFFEDIFIPAYWMLKPSAFDEKSGLWVWAPSDEDDEDDEGDGAKEYAKPTNGEEEKSETGKGVSDNEKVGRPTTTKTEESQASEKEGEPSAEDNQFFQMEIGAEIRFKVKSIHFARITDSAKGRQAVLSTTDKALARKKPKQEASPEAGEGSSKDDPKIPSPSRPVRRRSSSVGLDDETALPPTMHIVASICEDGLGLTRWWDGGDEEEDVEDKSGDE</sequence>
<feature type="region of interest" description="Disordered" evidence="5">
    <location>
        <begin position="221"/>
        <end position="286"/>
    </location>
</feature>
<dbReference type="PANTHER" id="PTHR12709">
    <property type="entry name" value="DNA-DIRECTED RNA POLYMERASE II, III"/>
    <property type="match status" value="1"/>
</dbReference>
<dbReference type="Pfam" id="PF08292">
    <property type="entry name" value="RNA_pol_Rbc25"/>
    <property type="match status" value="1"/>
</dbReference>
<dbReference type="AlphaFoldDB" id="A0A7S2Y1R0"/>